<gene>
    <name evidence="2" type="ORF">HAX54_053175</name>
</gene>
<protein>
    <submittedName>
        <fullName evidence="2">Uncharacterized protein</fullName>
    </submittedName>
</protein>
<dbReference type="Proteomes" id="UP000823775">
    <property type="component" value="Unassembled WGS sequence"/>
</dbReference>
<evidence type="ECO:0000256" key="1">
    <source>
        <dbReference type="SAM" id="MobiDB-lite"/>
    </source>
</evidence>
<name>A0ABS8WRF1_DATST</name>
<reference evidence="2 3" key="1">
    <citation type="journal article" date="2021" name="BMC Genomics">
        <title>Datura genome reveals duplications of psychoactive alkaloid biosynthetic genes and high mutation rate following tissue culture.</title>
        <authorList>
            <person name="Rajewski A."/>
            <person name="Carter-House D."/>
            <person name="Stajich J."/>
            <person name="Litt A."/>
        </authorList>
    </citation>
    <scope>NUCLEOTIDE SEQUENCE [LARGE SCALE GENOMIC DNA]</scope>
    <source>
        <strain evidence="2">AR-01</strain>
    </source>
</reference>
<feature type="region of interest" description="Disordered" evidence="1">
    <location>
        <begin position="1"/>
        <end position="21"/>
    </location>
</feature>
<organism evidence="2 3">
    <name type="scientific">Datura stramonium</name>
    <name type="common">Jimsonweed</name>
    <name type="synonym">Common thornapple</name>
    <dbReference type="NCBI Taxonomy" id="4076"/>
    <lineage>
        <taxon>Eukaryota</taxon>
        <taxon>Viridiplantae</taxon>
        <taxon>Streptophyta</taxon>
        <taxon>Embryophyta</taxon>
        <taxon>Tracheophyta</taxon>
        <taxon>Spermatophyta</taxon>
        <taxon>Magnoliopsida</taxon>
        <taxon>eudicotyledons</taxon>
        <taxon>Gunneridae</taxon>
        <taxon>Pentapetalae</taxon>
        <taxon>asterids</taxon>
        <taxon>lamiids</taxon>
        <taxon>Solanales</taxon>
        <taxon>Solanaceae</taxon>
        <taxon>Solanoideae</taxon>
        <taxon>Datureae</taxon>
        <taxon>Datura</taxon>
    </lineage>
</organism>
<accession>A0ABS8WRF1</accession>
<evidence type="ECO:0000313" key="3">
    <source>
        <dbReference type="Proteomes" id="UP000823775"/>
    </source>
</evidence>
<proteinExistence type="predicted"/>
<feature type="compositionally biased region" description="Basic and acidic residues" evidence="1">
    <location>
        <begin position="9"/>
        <end position="21"/>
    </location>
</feature>
<comment type="caution">
    <text evidence="2">The sequence shown here is derived from an EMBL/GenBank/DDBJ whole genome shotgun (WGS) entry which is preliminary data.</text>
</comment>
<sequence length="156" mass="18600">MNQIVVKQESTREKKSDFDKPPKRRMKLFEKYLKLRKTDVRDIKSCVDLRVRSLCVHGRAMPMSNTCQATKQRDYVRYGHVTPRIARWGRAHWRVSAIVIVSLQDDRGRHCTMPMVICKDHCRRYRSLFELLSQIQRSVQDFLQRPHASNMNRNEV</sequence>
<keyword evidence="3" id="KW-1185">Reference proteome</keyword>
<dbReference type="EMBL" id="JACEIK010009836">
    <property type="protein sequence ID" value="MCE3214738.1"/>
    <property type="molecule type" value="Genomic_DNA"/>
</dbReference>
<evidence type="ECO:0000313" key="2">
    <source>
        <dbReference type="EMBL" id="MCE3214738.1"/>
    </source>
</evidence>
<feature type="non-terminal residue" evidence="2">
    <location>
        <position position="156"/>
    </location>
</feature>